<dbReference type="GO" id="GO:0005524">
    <property type="term" value="F:ATP binding"/>
    <property type="evidence" value="ECO:0007669"/>
    <property type="project" value="InterPro"/>
</dbReference>
<dbReference type="PROSITE" id="PS50011">
    <property type="entry name" value="PROTEIN_KINASE_DOM"/>
    <property type="match status" value="1"/>
</dbReference>
<feature type="compositionally biased region" description="Acidic residues" evidence="1">
    <location>
        <begin position="310"/>
        <end position="319"/>
    </location>
</feature>
<dbReference type="InterPro" id="IPR011009">
    <property type="entry name" value="Kinase-like_dom_sf"/>
</dbReference>
<dbReference type="AlphaFoldDB" id="A0A914YZS0"/>
<accession>A0A914YZS0</accession>
<sequence length="339" mass="39106">MQPRNKPDKTIVKRGGRLEIGESIYEIIDGSVLGDYGNCNVREAGKDELLTFRYESISSKCKRIKIECTVLVCAAATQKTHMLRLLLRGTIDNFKLRYLITDALGLSIPDLLNQLSINNFSLSSALRLAYETFESLEELHKINFIHRDIKPAAFAFGLKSLNTKLFLTHFGLAKKFRGSADAKLLAPRKTVPFMGTVKYASRTVHERGERSRKDDIESWVYMISELVDEKSLSWRKIVNRDEILKEKCIFMSDEGISHLYSKHKKIPDEFRPLIHYVMSLEFSSSPDYLYIKKILREAMEKRNVSQNDPWEWEGLEEANEEAKKRKNNTCDSTQQVPED</sequence>
<dbReference type="WBParaSite" id="PSU_v2.g5993.t1">
    <property type="protein sequence ID" value="PSU_v2.g5993.t1"/>
    <property type="gene ID" value="PSU_v2.g5993"/>
</dbReference>
<proteinExistence type="predicted"/>
<feature type="domain" description="Protein kinase" evidence="2">
    <location>
        <begin position="25"/>
        <end position="291"/>
    </location>
</feature>
<feature type="compositionally biased region" description="Polar residues" evidence="1">
    <location>
        <begin position="329"/>
        <end position="339"/>
    </location>
</feature>
<keyword evidence="3" id="KW-1185">Reference proteome</keyword>
<dbReference type="GO" id="GO:0004672">
    <property type="term" value="F:protein kinase activity"/>
    <property type="evidence" value="ECO:0007669"/>
    <property type="project" value="InterPro"/>
</dbReference>
<reference evidence="4" key="1">
    <citation type="submission" date="2022-11" db="UniProtKB">
        <authorList>
            <consortium name="WormBaseParasite"/>
        </authorList>
    </citation>
    <scope>IDENTIFICATION</scope>
</reference>
<dbReference type="Proteomes" id="UP000887577">
    <property type="component" value="Unplaced"/>
</dbReference>
<dbReference type="InterPro" id="IPR000719">
    <property type="entry name" value="Prot_kinase_dom"/>
</dbReference>
<feature type="region of interest" description="Disordered" evidence="1">
    <location>
        <begin position="304"/>
        <end position="339"/>
    </location>
</feature>
<organism evidence="3 4">
    <name type="scientific">Panagrolaimus superbus</name>
    <dbReference type="NCBI Taxonomy" id="310955"/>
    <lineage>
        <taxon>Eukaryota</taxon>
        <taxon>Metazoa</taxon>
        <taxon>Ecdysozoa</taxon>
        <taxon>Nematoda</taxon>
        <taxon>Chromadorea</taxon>
        <taxon>Rhabditida</taxon>
        <taxon>Tylenchina</taxon>
        <taxon>Panagrolaimomorpha</taxon>
        <taxon>Panagrolaimoidea</taxon>
        <taxon>Panagrolaimidae</taxon>
        <taxon>Panagrolaimus</taxon>
    </lineage>
</organism>
<evidence type="ECO:0000259" key="2">
    <source>
        <dbReference type="PROSITE" id="PS50011"/>
    </source>
</evidence>
<evidence type="ECO:0000256" key="1">
    <source>
        <dbReference type="SAM" id="MobiDB-lite"/>
    </source>
</evidence>
<dbReference type="SMART" id="SM00220">
    <property type="entry name" value="S_TKc"/>
    <property type="match status" value="1"/>
</dbReference>
<dbReference type="PANTHER" id="PTHR11909">
    <property type="entry name" value="CASEIN KINASE-RELATED"/>
    <property type="match status" value="1"/>
</dbReference>
<evidence type="ECO:0000313" key="4">
    <source>
        <dbReference type="WBParaSite" id="PSU_v2.g5993.t1"/>
    </source>
</evidence>
<dbReference type="Pfam" id="PF00069">
    <property type="entry name" value="Pkinase"/>
    <property type="match status" value="1"/>
</dbReference>
<name>A0A914YZS0_9BILA</name>
<dbReference type="InterPro" id="IPR050235">
    <property type="entry name" value="CK1_Ser-Thr_kinase"/>
</dbReference>
<dbReference type="Gene3D" id="1.10.510.10">
    <property type="entry name" value="Transferase(Phosphotransferase) domain 1"/>
    <property type="match status" value="1"/>
</dbReference>
<protein>
    <submittedName>
        <fullName evidence="4">Protein kinase domain-containing protein</fullName>
    </submittedName>
</protein>
<evidence type="ECO:0000313" key="3">
    <source>
        <dbReference type="Proteomes" id="UP000887577"/>
    </source>
</evidence>
<dbReference type="SUPFAM" id="SSF56112">
    <property type="entry name" value="Protein kinase-like (PK-like)"/>
    <property type="match status" value="1"/>
</dbReference>